<dbReference type="PANTHER" id="PTHR42707:SF3">
    <property type="entry name" value="ACYL-COA DEHYDROGENASE AIDB-RELATED"/>
    <property type="match status" value="1"/>
</dbReference>
<dbReference type="Gene3D" id="6.10.250.600">
    <property type="match status" value="1"/>
</dbReference>
<keyword evidence="11" id="KW-1185">Reference proteome</keyword>
<evidence type="ECO:0000256" key="3">
    <source>
        <dbReference type="ARBA" id="ARBA00022630"/>
    </source>
</evidence>
<evidence type="ECO:0000256" key="5">
    <source>
        <dbReference type="RuleBase" id="RU362125"/>
    </source>
</evidence>
<feature type="domain" description="Acyl-CoA oxidase/dehydrogenase middle" evidence="8">
    <location>
        <begin position="182"/>
        <end position="274"/>
    </location>
</feature>
<dbReference type="GO" id="GO:0008470">
    <property type="term" value="F:3-methylbutanoyl-CoA dehydrogenase activity"/>
    <property type="evidence" value="ECO:0007669"/>
    <property type="project" value="UniProtKB-EC"/>
</dbReference>
<keyword evidence="4 5" id="KW-0274">FAD</keyword>
<dbReference type="Proteomes" id="UP000321248">
    <property type="component" value="Unassembled WGS sequence"/>
</dbReference>
<sequence length="545" mass="59465">MNAPSEFDTHQVDNQPPPFEPRCLWESDPALRQAVAREGGDWAGDALARYGTLAGGELFAAGFEANIHKPRLLTHDRFGHRVDRVEFHPAYHQLMAAGVEHGVSNFTWRHERRGSLVARAAMTYLHHQVEAGTNCPLTMTHAAVPVLRASPGFGEWVEKAIAPRYDARDIAITHKHGVTLGMGMTEKQGGSDVRANTTRAEPLPASGEYRLVGHKWFFSAPMSDAWLVLAQAPDGLTCFLLPRRLPDGALNALRLMRLKDKLGNWSNASSEVEFCGAWAQRVGDEGRGVATIIEMVSHTRLDCMIGAAAQMRMALAQAMHHATHRRSFGKRLVEHPLMRNVLADLALESEAAVALALRVARAVGAAPSDPREAAFARIATAVGKYWLCRRAPAFVNEAQECLGGAGYVEESILARLYREAPLNAIWEGCSNIQCLDVLRALRREPACVDAVLAELDGAAGADESLDEEAAAFRRILAQPESLETGARFVVERLALALQASLLLRTGENTLADAFCRSRLDDRHGLAFGTLSGDVDFEGILARVGR</sequence>
<dbReference type="OrthoDB" id="9771038at2"/>
<dbReference type="RefSeq" id="WP_147890525.1">
    <property type="nucleotide sequence ID" value="NZ_VRTS01000001.1"/>
</dbReference>
<evidence type="ECO:0000256" key="4">
    <source>
        <dbReference type="ARBA" id="ARBA00022827"/>
    </source>
</evidence>
<gene>
    <name evidence="10" type="ORF">FU658_01795</name>
</gene>
<dbReference type="PROSITE" id="PS00073">
    <property type="entry name" value="ACYL_COA_DH_2"/>
    <property type="match status" value="1"/>
</dbReference>
<dbReference type="PANTHER" id="PTHR42707">
    <property type="entry name" value="ACYL-COA DEHYDROGENASE"/>
    <property type="match status" value="1"/>
</dbReference>
<evidence type="ECO:0000256" key="1">
    <source>
        <dbReference type="ARBA" id="ARBA00001974"/>
    </source>
</evidence>
<dbReference type="InterPro" id="IPR041504">
    <property type="entry name" value="AidB_N"/>
</dbReference>
<name>A0A5C8KZH3_9GAMM</name>
<dbReference type="SUPFAM" id="SSF56645">
    <property type="entry name" value="Acyl-CoA dehydrogenase NM domain-like"/>
    <property type="match status" value="1"/>
</dbReference>
<comment type="similarity">
    <text evidence="2 5">Belongs to the acyl-CoA dehydrogenase family.</text>
</comment>
<dbReference type="Pfam" id="PF18158">
    <property type="entry name" value="AidB_N"/>
    <property type="match status" value="1"/>
</dbReference>
<dbReference type="SUPFAM" id="SSF47203">
    <property type="entry name" value="Acyl-CoA dehydrogenase C-terminal domain-like"/>
    <property type="match status" value="1"/>
</dbReference>
<evidence type="ECO:0000256" key="2">
    <source>
        <dbReference type="ARBA" id="ARBA00009347"/>
    </source>
</evidence>
<dbReference type="Pfam" id="PF00441">
    <property type="entry name" value="Acyl-CoA_dh_1"/>
    <property type="match status" value="1"/>
</dbReference>
<dbReference type="InterPro" id="IPR036250">
    <property type="entry name" value="AcylCo_DH-like_C"/>
</dbReference>
<evidence type="ECO:0000313" key="11">
    <source>
        <dbReference type="Proteomes" id="UP000321248"/>
    </source>
</evidence>
<dbReference type="InterPro" id="IPR009100">
    <property type="entry name" value="AcylCoA_DH/oxidase_NM_dom_sf"/>
</dbReference>
<keyword evidence="5 10" id="KW-0560">Oxidoreductase</keyword>
<dbReference type="InterPro" id="IPR009075">
    <property type="entry name" value="AcylCo_DH/oxidase_C"/>
</dbReference>
<feature type="domain" description="Adaptive response protein AidB N-terminal" evidence="9">
    <location>
        <begin position="14"/>
        <end position="167"/>
    </location>
</feature>
<dbReference type="InterPro" id="IPR006091">
    <property type="entry name" value="Acyl-CoA_Oxase/DH_mid-dom"/>
</dbReference>
<dbReference type="EMBL" id="VRTS01000001">
    <property type="protein sequence ID" value="TXK65852.1"/>
    <property type="molecule type" value="Genomic_DNA"/>
</dbReference>
<dbReference type="Pfam" id="PF02770">
    <property type="entry name" value="Acyl-CoA_dh_M"/>
    <property type="match status" value="1"/>
</dbReference>
<dbReference type="Gene3D" id="1.20.140.10">
    <property type="entry name" value="Butyryl-CoA Dehydrogenase, subunit A, domain 3"/>
    <property type="match status" value="1"/>
</dbReference>
<dbReference type="EC" id="1.3.8.4" evidence="10"/>
<dbReference type="InterPro" id="IPR052904">
    <property type="entry name" value="Acyl-CoA_dehydrogenase-like"/>
</dbReference>
<dbReference type="InterPro" id="IPR006089">
    <property type="entry name" value="Acyl-CoA_DH_CS"/>
</dbReference>
<accession>A0A5C8KZH3</accession>
<feature type="domain" description="Acyl-CoA dehydrogenase/oxidase C-terminal" evidence="7">
    <location>
        <begin position="286"/>
        <end position="441"/>
    </location>
</feature>
<keyword evidence="3 5" id="KW-0285">Flavoprotein</keyword>
<protein>
    <submittedName>
        <fullName evidence="10">Isovaleryl-CoA dehydrogenase</fullName>
        <ecNumber evidence="10">1.3.8.4</ecNumber>
    </submittedName>
</protein>
<dbReference type="Gene3D" id="2.40.110.20">
    <property type="match status" value="1"/>
</dbReference>
<evidence type="ECO:0000313" key="10">
    <source>
        <dbReference type="EMBL" id="TXK65852.1"/>
    </source>
</evidence>
<comment type="caution">
    <text evidence="10">The sequence shown here is derived from an EMBL/GenBank/DDBJ whole genome shotgun (WGS) entry which is preliminary data.</text>
</comment>
<evidence type="ECO:0000259" key="8">
    <source>
        <dbReference type="Pfam" id="PF02770"/>
    </source>
</evidence>
<reference evidence="10 11" key="1">
    <citation type="submission" date="2019-08" db="EMBL/GenBank/DDBJ databases">
        <authorList>
            <person name="Karlyshev A.V."/>
        </authorList>
    </citation>
    <scope>NUCLEOTIDE SEQUENCE [LARGE SCALE GENOMIC DNA]</scope>
    <source>
        <strain evidence="10 11">Alg18-2.2</strain>
    </source>
</reference>
<evidence type="ECO:0000256" key="6">
    <source>
        <dbReference type="SAM" id="MobiDB-lite"/>
    </source>
</evidence>
<evidence type="ECO:0000259" key="9">
    <source>
        <dbReference type="Pfam" id="PF18158"/>
    </source>
</evidence>
<organism evidence="10 11">
    <name type="scientific">Alkalisalibacterium limincola</name>
    <dbReference type="NCBI Taxonomy" id="2699169"/>
    <lineage>
        <taxon>Bacteria</taxon>
        <taxon>Pseudomonadati</taxon>
        <taxon>Pseudomonadota</taxon>
        <taxon>Gammaproteobacteria</taxon>
        <taxon>Lysobacterales</taxon>
        <taxon>Lysobacteraceae</taxon>
        <taxon>Alkalisalibacterium</taxon>
    </lineage>
</organism>
<proteinExistence type="inferred from homology"/>
<dbReference type="NCBIfam" id="NF008594">
    <property type="entry name" value="PRK11561.1"/>
    <property type="match status" value="1"/>
</dbReference>
<feature type="region of interest" description="Disordered" evidence="6">
    <location>
        <begin position="1"/>
        <end position="20"/>
    </location>
</feature>
<evidence type="ECO:0000259" key="7">
    <source>
        <dbReference type="Pfam" id="PF00441"/>
    </source>
</evidence>
<dbReference type="AlphaFoldDB" id="A0A5C8KZH3"/>
<comment type="cofactor">
    <cofactor evidence="1 5">
        <name>FAD</name>
        <dbReference type="ChEBI" id="CHEBI:57692"/>
    </cofactor>
</comment>